<dbReference type="PANTHER" id="PTHR13318:SF190">
    <property type="entry name" value="PARTNER OF PAIRED, ISOFORM B"/>
    <property type="match status" value="1"/>
</dbReference>
<dbReference type="Gene3D" id="3.80.10.10">
    <property type="entry name" value="Ribonuclease Inhibitor"/>
    <property type="match status" value="1"/>
</dbReference>
<accession>A0A0F2M989</accession>
<evidence type="ECO:0000313" key="2">
    <source>
        <dbReference type="EMBL" id="KJR85385.1"/>
    </source>
</evidence>
<dbReference type="InterPro" id="IPR032675">
    <property type="entry name" value="LRR_dom_sf"/>
</dbReference>
<dbReference type="PANTHER" id="PTHR13318">
    <property type="entry name" value="PARTNER OF PAIRED, ISOFORM B-RELATED"/>
    <property type="match status" value="1"/>
</dbReference>
<feature type="compositionally biased region" description="Low complexity" evidence="1">
    <location>
        <begin position="84"/>
        <end position="97"/>
    </location>
</feature>
<dbReference type="GO" id="GO:0019005">
    <property type="term" value="C:SCF ubiquitin ligase complex"/>
    <property type="evidence" value="ECO:0007669"/>
    <property type="project" value="TreeGrafter"/>
</dbReference>
<dbReference type="GO" id="GO:0031146">
    <property type="term" value="P:SCF-dependent proteasomal ubiquitin-dependent protein catabolic process"/>
    <property type="evidence" value="ECO:0007669"/>
    <property type="project" value="TreeGrafter"/>
</dbReference>
<reference evidence="2 3" key="1">
    <citation type="journal article" date="2014" name="BMC Genomics">
        <title>Comparative genomics of the major fungal agents of human and animal Sporotrichosis: Sporothrix schenckii and Sporothrix brasiliensis.</title>
        <authorList>
            <person name="Teixeira M.M."/>
            <person name="de Almeida L.G."/>
            <person name="Kubitschek-Barreira P."/>
            <person name="Alves F.L."/>
            <person name="Kioshima E.S."/>
            <person name="Abadio A.K."/>
            <person name="Fernandes L."/>
            <person name="Derengowski L.S."/>
            <person name="Ferreira K.S."/>
            <person name="Souza R.C."/>
            <person name="Ruiz J.C."/>
            <person name="de Andrade N.C."/>
            <person name="Paes H.C."/>
            <person name="Nicola A.M."/>
            <person name="Albuquerque P."/>
            <person name="Gerber A.L."/>
            <person name="Martins V.P."/>
            <person name="Peconick L.D."/>
            <person name="Neto A.V."/>
            <person name="Chaucanez C.B."/>
            <person name="Silva P.A."/>
            <person name="Cunha O.L."/>
            <person name="de Oliveira F.F."/>
            <person name="dos Santos T.C."/>
            <person name="Barros A.L."/>
            <person name="Soares M.A."/>
            <person name="de Oliveira L.M."/>
            <person name="Marini M.M."/>
            <person name="Villalobos-Duno H."/>
            <person name="Cunha M.M."/>
            <person name="de Hoog S."/>
            <person name="da Silveira J.F."/>
            <person name="Henrissat B."/>
            <person name="Nino-Vega G.A."/>
            <person name="Cisalpino P.S."/>
            <person name="Mora-Montes H.M."/>
            <person name="Almeida S.R."/>
            <person name="Stajich J.E."/>
            <person name="Lopes-Bezerra L.M."/>
            <person name="Vasconcelos A.T."/>
            <person name="Felipe M.S."/>
        </authorList>
    </citation>
    <scope>NUCLEOTIDE SEQUENCE [LARGE SCALE GENOMIC DNA]</scope>
    <source>
        <strain evidence="2 3">1099-18</strain>
    </source>
</reference>
<evidence type="ECO:0000256" key="1">
    <source>
        <dbReference type="SAM" id="MobiDB-lite"/>
    </source>
</evidence>
<dbReference type="AlphaFoldDB" id="A0A0F2M989"/>
<dbReference type="RefSeq" id="XP_016588061.1">
    <property type="nucleotide sequence ID" value="XM_016737121.1"/>
</dbReference>
<dbReference type="VEuPathDB" id="FungiDB:SPSK_10865"/>
<feature type="region of interest" description="Disordered" evidence="1">
    <location>
        <begin position="1"/>
        <end position="45"/>
    </location>
</feature>
<protein>
    <submittedName>
        <fullName evidence="2">Leucine rich repeat domain containing protein</fullName>
    </submittedName>
</protein>
<proteinExistence type="predicted"/>
<dbReference type="Proteomes" id="UP000033710">
    <property type="component" value="Unassembled WGS sequence"/>
</dbReference>
<sequence>MYKSGDLVHTNIKGANAPANNNKMSPKPRFMRSPSPVGLGRSSFSSIRERDSDLAQTFTSSKISSYSSHNLKHLAHEVAVSDEPSTPTSPLSTPSTTGDVIPSDSNMLLLPSQHGAVEFDLKARENDLAQSLARSLAWLNTGSAMESQVDASSVIDLTDTVMNDVEDVKLTKSKQPFETLPIEIFRMIVDHLILDTPPNGIDRRNVDLMSLLVTSSSVHDKTLEALYRRVIVPHSRNFQKFFTQLEAHATRGEWVRRLDFSHFSPVSLFATASARAAAKNLTAETLLRCLNMTPNLQEFLVQDYLDGDIDENVIRKLLVGLPRLAALDLCGSSSVQFRNAFAAIAASEGADSTDSTWPQKLGIQRLSLHKCITLPSTVFEFLLPKLNRLTHLDLAGTRVTDEALMSIPTTARISHLNLAKCSLLTADGVINFLTNHPAVNRDTLVFLSLGCDASTFQLLEVEDVSRLLPILPKTLKSLSLKGSKMNESHLPHLREQAAHLEELALGRGLSLDDVGTIVHIGQESAEEKVNNDPTPLPHELRYLDLSDIDVENFNLASLLIDGLLLGQKTWPLEVIEVSDSVFKRVAKSNTALHRMSWRQSEIGSRSWLVRGSPRPSVTSGRGRSSLPGSVCTRGTFAMENGSRKWKMGAQSWGMRKIPVAHAKVGGMYGSYMFGRKL</sequence>
<dbReference type="SUPFAM" id="SSF52047">
    <property type="entry name" value="RNI-like"/>
    <property type="match status" value="1"/>
</dbReference>
<gene>
    <name evidence="2" type="ORF">SPSK_10865</name>
</gene>
<dbReference type="EMBL" id="AXCR01000007">
    <property type="protein sequence ID" value="KJR85385.1"/>
    <property type="molecule type" value="Genomic_DNA"/>
</dbReference>
<reference evidence="2 3" key="2">
    <citation type="journal article" date="2015" name="Eukaryot. Cell">
        <title>Asexual propagation of a virulent clone complex in a human and feline outbreak of sporotrichosis.</title>
        <authorList>
            <person name="Teixeira Mde M."/>
            <person name="Rodrigues A.M."/>
            <person name="Tsui C.K."/>
            <person name="de Almeida L.G."/>
            <person name="Van Diepeningen A.D."/>
            <person name="van den Ende B.G."/>
            <person name="Fernandes G.F."/>
            <person name="Kano R."/>
            <person name="Hamelin R.C."/>
            <person name="Lopes-Bezerra L.M."/>
            <person name="Vasconcelos A.T."/>
            <person name="de Hoog S."/>
            <person name="de Camargo Z.P."/>
            <person name="Felipe M.S."/>
        </authorList>
    </citation>
    <scope>NUCLEOTIDE SEQUENCE [LARGE SCALE GENOMIC DNA]</scope>
    <source>
        <strain evidence="2 3">1099-18</strain>
    </source>
</reference>
<dbReference type="KEGG" id="ssck:SPSK_10865"/>
<dbReference type="GeneID" id="27672398"/>
<organism evidence="2 3">
    <name type="scientific">Sporothrix schenckii 1099-18</name>
    <dbReference type="NCBI Taxonomy" id="1397361"/>
    <lineage>
        <taxon>Eukaryota</taxon>
        <taxon>Fungi</taxon>
        <taxon>Dikarya</taxon>
        <taxon>Ascomycota</taxon>
        <taxon>Pezizomycotina</taxon>
        <taxon>Sordariomycetes</taxon>
        <taxon>Sordariomycetidae</taxon>
        <taxon>Ophiostomatales</taxon>
        <taxon>Ophiostomataceae</taxon>
        <taxon>Sporothrix</taxon>
    </lineage>
</organism>
<evidence type="ECO:0000313" key="3">
    <source>
        <dbReference type="Proteomes" id="UP000033710"/>
    </source>
</evidence>
<feature type="region of interest" description="Disordered" evidence="1">
    <location>
        <begin position="79"/>
        <end position="100"/>
    </location>
</feature>
<dbReference type="OrthoDB" id="9994419at2759"/>
<feature type="region of interest" description="Disordered" evidence="1">
    <location>
        <begin position="608"/>
        <end position="628"/>
    </location>
</feature>
<name>A0A0F2M989_SPOSC</name>
<comment type="caution">
    <text evidence="2">The sequence shown here is derived from an EMBL/GenBank/DDBJ whole genome shotgun (WGS) entry which is preliminary data.</text>
</comment>